<dbReference type="GO" id="GO:0019901">
    <property type="term" value="F:protein kinase binding"/>
    <property type="evidence" value="ECO:0007669"/>
    <property type="project" value="InterPro"/>
</dbReference>
<dbReference type="STRING" id="90262.A0A1X2IM69"/>
<dbReference type="OrthoDB" id="286814at2759"/>
<keyword evidence="3" id="KW-1185">Reference proteome</keyword>
<evidence type="ECO:0008006" key="4">
    <source>
        <dbReference type="Google" id="ProtNLM"/>
    </source>
</evidence>
<dbReference type="InterPro" id="IPR013922">
    <property type="entry name" value="Cyclin_PHO80-like"/>
</dbReference>
<dbReference type="PANTHER" id="PTHR15615">
    <property type="match status" value="1"/>
</dbReference>
<dbReference type="Proteomes" id="UP000193560">
    <property type="component" value="Unassembled WGS sequence"/>
</dbReference>
<dbReference type="CDD" id="cd20557">
    <property type="entry name" value="CYCLIN_ScPCL1-like"/>
    <property type="match status" value="1"/>
</dbReference>
<feature type="region of interest" description="Disordered" evidence="1">
    <location>
        <begin position="241"/>
        <end position="262"/>
    </location>
</feature>
<dbReference type="PANTHER" id="PTHR15615:SF36">
    <property type="entry name" value="PHO85 CYCLIN-5"/>
    <property type="match status" value="1"/>
</dbReference>
<dbReference type="GO" id="GO:0016538">
    <property type="term" value="F:cyclin-dependent protein serine/threonine kinase regulator activity"/>
    <property type="evidence" value="ECO:0007669"/>
    <property type="project" value="TreeGrafter"/>
</dbReference>
<reference evidence="2 3" key="1">
    <citation type="submission" date="2016-07" db="EMBL/GenBank/DDBJ databases">
        <title>Pervasive Adenine N6-methylation of Active Genes in Fungi.</title>
        <authorList>
            <consortium name="DOE Joint Genome Institute"/>
            <person name="Mondo S.J."/>
            <person name="Dannebaum R.O."/>
            <person name="Kuo R.C."/>
            <person name="Labutti K."/>
            <person name="Haridas S."/>
            <person name="Kuo A."/>
            <person name="Salamov A."/>
            <person name="Ahrendt S.R."/>
            <person name="Lipzen A."/>
            <person name="Sullivan W."/>
            <person name="Andreopoulos W.B."/>
            <person name="Clum A."/>
            <person name="Lindquist E."/>
            <person name="Daum C."/>
            <person name="Ramamoorthy G.K."/>
            <person name="Gryganskyi A."/>
            <person name="Culley D."/>
            <person name="Magnuson J.K."/>
            <person name="James T.Y."/>
            <person name="O'Malley M.A."/>
            <person name="Stajich J.E."/>
            <person name="Spatafora J.W."/>
            <person name="Visel A."/>
            <person name="Grigoriev I.V."/>
        </authorList>
    </citation>
    <scope>NUCLEOTIDE SEQUENCE [LARGE SCALE GENOMIC DNA]</scope>
    <source>
        <strain evidence="2 3">NRRL 1336</strain>
    </source>
</reference>
<comment type="caution">
    <text evidence="2">The sequence shown here is derived from an EMBL/GenBank/DDBJ whole genome shotgun (WGS) entry which is preliminary data.</text>
</comment>
<protein>
    <recommendedName>
        <fullName evidence="4">Cyclin-domain-containing protein</fullName>
    </recommendedName>
</protein>
<evidence type="ECO:0000313" key="3">
    <source>
        <dbReference type="Proteomes" id="UP000193560"/>
    </source>
</evidence>
<proteinExistence type="predicted"/>
<dbReference type="Gene3D" id="1.10.472.10">
    <property type="entry name" value="Cyclin-like"/>
    <property type="match status" value="1"/>
</dbReference>
<gene>
    <name evidence="2" type="ORF">BCR42DRAFT_349535</name>
</gene>
<evidence type="ECO:0000313" key="2">
    <source>
        <dbReference type="EMBL" id="ORZ18867.1"/>
    </source>
</evidence>
<feature type="compositionally biased region" description="Low complexity" evidence="1">
    <location>
        <begin position="333"/>
        <end position="357"/>
    </location>
</feature>
<feature type="region of interest" description="Disordered" evidence="1">
    <location>
        <begin position="320"/>
        <end position="357"/>
    </location>
</feature>
<dbReference type="EMBL" id="MCGE01000008">
    <property type="protein sequence ID" value="ORZ18867.1"/>
    <property type="molecule type" value="Genomic_DNA"/>
</dbReference>
<accession>A0A1X2IM69</accession>
<sequence>MALSDGHPHPIPTAAMAAYDPPTYLQQHHSNKRALYCPNNTNEHTADLNHMKNNNNFAAALISPEDEQQLPCEQYKEFLDASHHERADMIDNLVDVSVDIIDSIWPAPGHAKVVATKGFIREILKRSKTTYFMLQISLFYIFRVKRVVQAKLRMAAGERRYRDNLMCCGRRMFLASLMAASKYIHDKSYRNKAWADASGLTLAEINASELAFLQMIDYRLFISKATFEKWYTMLNQRLDQRKQLRQQQQPQQQKESPRSYHQQYNHHCLVTPKAIQKPSGKPSASTMTPAMITKGITTTIAKGMTTTAPLPSPTATMTTTTTTPFVAIPPPSSSLSTGPSDALSSSSHYPSPDSPYY</sequence>
<organism evidence="2 3">
    <name type="scientific">Absidia repens</name>
    <dbReference type="NCBI Taxonomy" id="90262"/>
    <lineage>
        <taxon>Eukaryota</taxon>
        <taxon>Fungi</taxon>
        <taxon>Fungi incertae sedis</taxon>
        <taxon>Mucoromycota</taxon>
        <taxon>Mucoromycotina</taxon>
        <taxon>Mucoromycetes</taxon>
        <taxon>Mucorales</taxon>
        <taxon>Cunninghamellaceae</taxon>
        <taxon>Absidia</taxon>
    </lineage>
</organism>
<dbReference type="GO" id="GO:0000307">
    <property type="term" value="C:cyclin-dependent protein kinase holoenzyme complex"/>
    <property type="evidence" value="ECO:0007669"/>
    <property type="project" value="TreeGrafter"/>
</dbReference>
<evidence type="ECO:0000256" key="1">
    <source>
        <dbReference type="SAM" id="MobiDB-lite"/>
    </source>
</evidence>
<dbReference type="GO" id="GO:0005634">
    <property type="term" value="C:nucleus"/>
    <property type="evidence" value="ECO:0007669"/>
    <property type="project" value="TreeGrafter"/>
</dbReference>
<dbReference type="AlphaFoldDB" id="A0A1X2IM69"/>
<dbReference type="Pfam" id="PF08613">
    <property type="entry name" value="Cyclin"/>
    <property type="match status" value="1"/>
</dbReference>
<name>A0A1X2IM69_9FUNG</name>